<sequence length="331" mass="38298">MAEQSEFFSSFFDIEKRPRFSSECEISPENFKTLVGEYRLDEDVICQVKGHKGICHQKHRSGWLGVTNDGQEVLIGGHCARNYFKADKSFALERKRVRKEIDRKIALYKLEEYRKNKMSIGDELSCLRQEIIDTRVKLDQVHKHFPNAVLIFIESAQRTKNWELKVDVQEGYADDGEAKWVPGTLGKVKALPYSYEIIGLMNKVKVLSATYDEACQINPEDVKTPKLKKIIEILNEKEEIKKTSSALHRDVFAFVEPRSLETLIYACDDYDEEFLAARAIMAITGAKVSSEGHINLRLRRIKERIEKQFDGKLVRKNQISDRFQRRNAFVG</sequence>
<dbReference type="OrthoDB" id="6637201at2"/>
<name>A0A2S4RSM0_CITAM</name>
<evidence type="ECO:0000313" key="2">
    <source>
        <dbReference type="Proteomes" id="UP000237003"/>
    </source>
</evidence>
<reference evidence="1 2" key="1">
    <citation type="submission" date="2018-01" db="EMBL/GenBank/DDBJ databases">
        <title>Complete genome sequences of 14 Citrobacter spp. isolated from plant in Canada.</title>
        <authorList>
            <person name="Bhandare S.G."/>
            <person name="Colavecchio A."/>
            <person name="Jeukens J."/>
            <person name="Emond-Rheault J.-G."/>
            <person name="Freschi L."/>
            <person name="Hamel J."/>
            <person name="Kukavica-Ibrulj I."/>
            <person name="Levesque R."/>
            <person name="Goodridge L."/>
        </authorList>
    </citation>
    <scope>NUCLEOTIDE SEQUENCE [LARGE SCALE GENOMIC DNA]</scope>
    <source>
        <strain evidence="1 2">S1285</strain>
    </source>
</reference>
<dbReference type="Proteomes" id="UP000237003">
    <property type="component" value="Unassembled WGS sequence"/>
</dbReference>
<organism evidence="1 2">
    <name type="scientific">Citrobacter amalonaticus</name>
    <dbReference type="NCBI Taxonomy" id="35703"/>
    <lineage>
        <taxon>Bacteria</taxon>
        <taxon>Pseudomonadati</taxon>
        <taxon>Pseudomonadota</taxon>
        <taxon>Gammaproteobacteria</taxon>
        <taxon>Enterobacterales</taxon>
        <taxon>Enterobacteriaceae</taxon>
        <taxon>Citrobacter</taxon>
    </lineage>
</organism>
<accession>A0A2S4RSM0</accession>
<evidence type="ECO:0000313" key="1">
    <source>
        <dbReference type="EMBL" id="POU62662.1"/>
    </source>
</evidence>
<dbReference type="RefSeq" id="WP_103779620.1">
    <property type="nucleotide sequence ID" value="NZ_PQLX01000009.1"/>
</dbReference>
<gene>
    <name evidence="1" type="ORF">C3430_21245</name>
</gene>
<protein>
    <submittedName>
        <fullName evidence="1">Uncharacterized protein</fullName>
    </submittedName>
</protein>
<dbReference type="AlphaFoldDB" id="A0A2S4RSM0"/>
<dbReference type="EMBL" id="PQLX01000009">
    <property type="protein sequence ID" value="POU62662.1"/>
    <property type="molecule type" value="Genomic_DNA"/>
</dbReference>
<proteinExistence type="predicted"/>
<comment type="caution">
    <text evidence="1">The sequence shown here is derived from an EMBL/GenBank/DDBJ whole genome shotgun (WGS) entry which is preliminary data.</text>
</comment>